<proteinExistence type="predicted"/>
<dbReference type="RefSeq" id="WP_345549973.1">
    <property type="nucleotide sequence ID" value="NZ_BAABRT010000008.1"/>
</dbReference>
<dbReference type="Proteomes" id="UP001408594">
    <property type="component" value="Unassembled WGS sequence"/>
</dbReference>
<comment type="caution">
    <text evidence="1">The sequence shown here is derived from an EMBL/GenBank/DDBJ whole genome shotgun (WGS) entry which is preliminary data.</text>
</comment>
<organism evidence="1 2">
    <name type="scientific">Microbulbifer aestuariivivens</name>
    <dbReference type="NCBI Taxonomy" id="1908308"/>
    <lineage>
        <taxon>Bacteria</taxon>
        <taxon>Pseudomonadati</taxon>
        <taxon>Pseudomonadota</taxon>
        <taxon>Gammaproteobacteria</taxon>
        <taxon>Cellvibrionales</taxon>
        <taxon>Microbulbiferaceae</taxon>
        <taxon>Microbulbifer</taxon>
    </lineage>
</organism>
<dbReference type="InterPro" id="IPR036188">
    <property type="entry name" value="FAD/NAD-bd_sf"/>
</dbReference>
<keyword evidence="2" id="KW-1185">Reference proteome</keyword>
<gene>
    <name evidence="1" type="primary">rebH_2</name>
    <name evidence="1" type="ORF">Maes01_01340</name>
</gene>
<dbReference type="EMBL" id="BAABRT010000008">
    <property type="protein sequence ID" value="GAA5524781.1"/>
    <property type="molecule type" value="Genomic_DNA"/>
</dbReference>
<accession>A0ABP9WQS7</accession>
<dbReference type="PIRSF" id="PIRSF011396">
    <property type="entry name" value="Trp_halogenase"/>
    <property type="match status" value="1"/>
</dbReference>
<dbReference type="InterPro" id="IPR033856">
    <property type="entry name" value="Trp_halogen"/>
</dbReference>
<dbReference type="PANTHER" id="PTHR43747">
    <property type="entry name" value="FAD-BINDING PROTEIN"/>
    <property type="match status" value="1"/>
</dbReference>
<protein>
    <submittedName>
        <fullName evidence="1">Flavin-dependent tryptophan halogenase RebH</fullName>
    </submittedName>
</protein>
<sequence length="496" mass="56254">MKSEQIRRVVIAGGGTAGWMTAAALGKLIGKNLDITLVESDAIGTVGVGEATIPTLHVFHQLLGLKESEVMAATNATFKLGINFENWRVPGEDYLHSFGFLGKDCWACGFQHFWLKGLKQNIDHPIGDYCREHLAAREQRFAVLPDQERNHAYHLDATLYAKFLRKFSESYGVKRVEGKIEDVRLNAEHGFIEALKLSDGVTIEGDLFVDCTGFSSLLIEGALHTGYDDWTHWLPCDRAMAVQTESTGPAIPFTRAIAHESGWQWRIPLQTRVGNGLVYCSRYLDDEGAKAFLLANIEGRLLNEPRIIPFRTGTRRKHWNKNCIAVGLSSGFIEPMESTSIHLIQRNIVRLMQLFPSGGIVQANIDEFNNQAMAEMEHIRDFIILHYHVTDRADSKFWRYCRSMQIPDSLAHRIEMFKESGLIFKQAQELFGDSSWIQVMLGQGLMPRRYHPIVDLMGGKELAEFLGNIRRNVRHQVENMPDHRQFIDHYCKSPSA</sequence>
<name>A0ABP9WQS7_9GAMM</name>
<dbReference type="InterPro" id="IPR006905">
    <property type="entry name" value="Flavin_halogenase"/>
</dbReference>
<dbReference type="InterPro" id="IPR050816">
    <property type="entry name" value="Flavin-dep_Halogenase_NPB"/>
</dbReference>
<evidence type="ECO:0000313" key="2">
    <source>
        <dbReference type="Proteomes" id="UP001408594"/>
    </source>
</evidence>
<reference evidence="1 2" key="1">
    <citation type="submission" date="2024-02" db="EMBL/GenBank/DDBJ databases">
        <title>Microbulbifer aestuariivivens NBRC 112533.</title>
        <authorList>
            <person name="Ichikawa N."/>
            <person name="Katano-Makiyama Y."/>
            <person name="Hidaka K."/>
        </authorList>
    </citation>
    <scope>NUCLEOTIDE SEQUENCE [LARGE SCALE GENOMIC DNA]</scope>
    <source>
        <strain evidence="1 2">NBRC 112533</strain>
    </source>
</reference>
<dbReference type="SUPFAM" id="SSF51905">
    <property type="entry name" value="FAD/NAD(P)-binding domain"/>
    <property type="match status" value="1"/>
</dbReference>
<dbReference type="Gene3D" id="3.50.50.60">
    <property type="entry name" value="FAD/NAD(P)-binding domain"/>
    <property type="match status" value="1"/>
</dbReference>
<dbReference type="PANTHER" id="PTHR43747:SF4">
    <property type="entry name" value="FLAVIN-DEPENDENT TRYPTOPHAN HALOGENASE"/>
    <property type="match status" value="1"/>
</dbReference>
<dbReference type="Pfam" id="PF04820">
    <property type="entry name" value="Trp_halogenase"/>
    <property type="match status" value="1"/>
</dbReference>
<evidence type="ECO:0000313" key="1">
    <source>
        <dbReference type="EMBL" id="GAA5524781.1"/>
    </source>
</evidence>